<dbReference type="EMBL" id="BEXD01000199">
    <property type="protein sequence ID" value="GBB85208.1"/>
    <property type="molecule type" value="Genomic_DNA"/>
</dbReference>
<keyword evidence="3" id="KW-1185">Reference proteome</keyword>
<dbReference type="AlphaFoldDB" id="A0A2Z6QWY2"/>
<reference evidence="2 3" key="1">
    <citation type="submission" date="2017-11" db="EMBL/GenBank/DDBJ databases">
        <title>The genome of Rhizophagus clarus HR1 reveals common genetic basis of auxotrophy among arbuscular mycorrhizal fungi.</title>
        <authorList>
            <person name="Kobayashi Y."/>
        </authorList>
    </citation>
    <scope>NUCLEOTIDE SEQUENCE [LARGE SCALE GENOMIC DNA]</scope>
    <source>
        <strain evidence="2 3">HR1</strain>
    </source>
</reference>
<organism evidence="2 3">
    <name type="scientific">Rhizophagus clarus</name>
    <dbReference type="NCBI Taxonomy" id="94130"/>
    <lineage>
        <taxon>Eukaryota</taxon>
        <taxon>Fungi</taxon>
        <taxon>Fungi incertae sedis</taxon>
        <taxon>Mucoromycota</taxon>
        <taxon>Glomeromycotina</taxon>
        <taxon>Glomeromycetes</taxon>
        <taxon>Glomerales</taxon>
        <taxon>Glomeraceae</taxon>
        <taxon>Rhizophagus</taxon>
    </lineage>
</organism>
<dbReference type="Pfam" id="PF00078">
    <property type="entry name" value="RVT_1"/>
    <property type="match status" value="1"/>
</dbReference>
<sequence>MITLDLFMDDIIINKNNTQKCQSPSKIIYCYDEMQKTDGEWNWDKFNKNISEFLDDPNIKLTTNKIRGITSQKQLNQLWILFRKAIMHSAKCNIKQKKKKIKRNRHPLYDSDLKRDLNTLKGMLNKIRRVKLDFNDRSIENRQKIITHITALHRRSNGIRSSTLSDFISITKRYNITISSRFLCDKTFQYKDILQNTIIILESKYINATYEYKKNMMDTFIQERNQNYKTDKKKMIKSVLERPHTSLSIDKVYKNDNNEDTLYTEENKVKEQTNLHFQTIAGAVNCEKDLSQHPEWQDQYQPKRDIQHTIYSDLMKYLTLDKWIDNVKSLLNNKASSPSGISYEMLKNLNEDNQSFLHAFICICMDLNDIPGEWKKATIYPIPKPKPFFANLTNTRLIILLETPQKAFINLLNRRLSRILKNNNVLKGNQFTALPGNSIFEPIRMINEIIQDAKENNKELWLLSQDLGKAYDRVNIFMLEKAMERIKILSNFIKIIFSLFKNRQNQCIYYDPLLYEIEQRKLGYTLEAPKIALNKFYSEDTSEETEKLTISSSTYMDDTQWLAPSQNNLEKILEIADSFYKLNDIQVNKEKSELLVRYKQERYRPKLKPHEPVTLRFGSDLTFIIPISPRSSIRILGVYFDERNTFQSTIKQINDEINELRYKYARKRITDKHMIYIFNSVIISRIEYWSQVKIYNIKNIGDNQDQAKITNILIQINDASVLGKITHLRLKNIQHKEWLPSSLLTILPEKIVKKYRNNFLIASLNLLKNHNISLINNSSNDWLIPGGQISLLQVLEDAYFHHLFFFKKYRILFLEQIFSDDGLLLSTNEIRDKFNIPTILALKWYRKIITALNTNKEILSSINRIYNTNYTNCPITTQQFSRESEADRIQKNYTSKPILLNTDNYPNYYIGTLKKNVDFDTNFFTLEHYNIASICNNNKLEISRYQGCNDTTLTYTPLCPRRNQVQKSFCNIECKISNTSILYMGQYTTATRDKHCLIPVDLNSHLHQVINSTSSIINIPTIRNTSINIINQSHNIDKQLLQHFEFNSKLEALHIIQQHLKDEDTLFFYTDDSLINANTQAASMTANFIRVSDTNNITHSFTTTIENWPSSLKAELFAILLSLIVSPYGYQECRIAHYDSTPALVIKQQYFDNIWFIPQWDSTTNISAQQLSDQFDLLLFTKSLHASNITFIDIIKGFVLITLVEWLQKYTTATQRRNLLMKAFDKLYEDSLEL</sequence>
<proteinExistence type="predicted"/>
<dbReference type="InterPro" id="IPR000477">
    <property type="entry name" value="RT_dom"/>
</dbReference>
<accession>A0A2Z6QWY2</accession>
<comment type="caution">
    <text evidence="2">The sequence shown here is derived from an EMBL/GenBank/DDBJ whole genome shotgun (WGS) entry which is preliminary data.</text>
</comment>
<name>A0A2Z6QWY2_9GLOM</name>
<feature type="domain" description="Reverse transcriptase" evidence="1">
    <location>
        <begin position="363"/>
        <end position="621"/>
    </location>
</feature>
<evidence type="ECO:0000313" key="3">
    <source>
        <dbReference type="Proteomes" id="UP000247702"/>
    </source>
</evidence>
<evidence type="ECO:0000313" key="2">
    <source>
        <dbReference type="EMBL" id="GBB85208.1"/>
    </source>
</evidence>
<dbReference type="PANTHER" id="PTHR19446">
    <property type="entry name" value="REVERSE TRANSCRIPTASES"/>
    <property type="match status" value="1"/>
</dbReference>
<dbReference type="Proteomes" id="UP000247702">
    <property type="component" value="Unassembled WGS sequence"/>
</dbReference>
<gene>
    <name evidence="2" type="ORF">RclHR1_11770006</name>
</gene>
<evidence type="ECO:0000259" key="1">
    <source>
        <dbReference type="PROSITE" id="PS50878"/>
    </source>
</evidence>
<dbReference type="PROSITE" id="PS50878">
    <property type="entry name" value="RT_POL"/>
    <property type="match status" value="1"/>
</dbReference>
<protein>
    <recommendedName>
        <fullName evidence="1">Reverse transcriptase domain-containing protein</fullName>
    </recommendedName>
</protein>